<dbReference type="InterPro" id="IPR050306">
    <property type="entry name" value="PfkB_Carbo_kinase"/>
</dbReference>
<sequence>MRIAVTGSIATDHLMHFPGRFSEQLVAEQLDHVSLSFLVDELHIRRGGVASNIAFGLGQLGLRPVLVGAVGQDFEEYDAWLTRHGVDTGVVHRSRTRHTARFQCTTDEDGNQIASFYAGAMSEAATIDIGAVADRVGGLDLVLIGANDPEAMLRHTEDCRRAGLPFAADPSQQLARLPGEAIRDLVTGADHLFTNGYESGLLLRKTGWQPDDVLERVGTWVTTLGGKGCRIQRRGEPATEIAAVPVTDQRDPTGVGDGFRAGFLAALGWGLGPARAAQLGSAVAASVLEAVGAQEYRLDRRELAARCGAAYGPEAQRELAGFLGAGGGGDS</sequence>
<keyword evidence="6" id="KW-1185">Reference proteome</keyword>
<comment type="similarity">
    <text evidence="1">Belongs to the carbohydrate kinase PfkB family.</text>
</comment>
<gene>
    <name evidence="5" type="ORF">ACGFZB_33210</name>
</gene>
<dbReference type="PANTHER" id="PTHR43085:SF46">
    <property type="entry name" value="ADENOSINE KINASE"/>
    <property type="match status" value="1"/>
</dbReference>
<comment type="caution">
    <text evidence="5">The sequence shown here is derived from an EMBL/GenBank/DDBJ whole genome shotgun (WGS) entry which is preliminary data.</text>
</comment>
<dbReference type="RefSeq" id="WP_388316091.1">
    <property type="nucleotide sequence ID" value="NZ_JBIBCC010000002.1"/>
</dbReference>
<evidence type="ECO:0000256" key="3">
    <source>
        <dbReference type="ARBA" id="ARBA00022777"/>
    </source>
</evidence>
<feature type="domain" description="Carbohydrate kinase PfkB" evidence="4">
    <location>
        <begin position="30"/>
        <end position="295"/>
    </location>
</feature>
<evidence type="ECO:0000259" key="4">
    <source>
        <dbReference type="Pfam" id="PF00294"/>
    </source>
</evidence>
<organism evidence="5 6">
    <name type="scientific">Streptomyces cinerochromogenes</name>
    <dbReference type="NCBI Taxonomy" id="66422"/>
    <lineage>
        <taxon>Bacteria</taxon>
        <taxon>Bacillati</taxon>
        <taxon>Actinomycetota</taxon>
        <taxon>Actinomycetes</taxon>
        <taxon>Kitasatosporales</taxon>
        <taxon>Streptomycetaceae</taxon>
        <taxon>Streptomyces</taxon>
    </lineage>
</organism>
<name>A0ABW7BDD4_9ACTN</name>
<evidence type="ECO:0000313" key="5">
    <source>
        <dbReference type="EMBL" id="MFG3015208.1"/>
    </source>
</evidence>
<evidence type="ECO:0000313" key="6">
    <source>
        <dbReference type="Proteomes" id="UP001604267"/>
    </source>
</evidence>
<evidence type="ECO:0000256" key="2">
    <source>
        <dbReference type="ARBA" id="ARBA00022679"/>
    </source>
</evidence>
<dbReference type="InterPro" id="IPR011611">
    <property type="entry name" value="PfkB_dom"/>
</dbReference>
<dbReference type="PANTHER" id="PTHR43085">
    <property type="entry name" value="HEXOKINASE FAMILY MEMBER"/>
    <property type="match status" value="1"/>
</dbReference>
<dbReference type="InterPro" id="IPR029056">
    <property type="entry name" value="Ribokinase-like"/>
</dbReference>
<evidence type="ECO:0000256" key="1">
    <source>
        <dbReference type="ARBA" id="ARBA00010688"/>
    </source>
</evidence>
<dbReference type="Gene3D" id="3.40.1190.20">
    <property type="match status" value="1"/>
</dbReference>
<proteinExistence type="inferred from homology"/>
<keyword evidence="2" id="KW-0808">Transferase</keyword>
<dbReference type="Proteomes" id="UP001604267">
    <property type="component" value="Unassembled WGS sequence"/>
</dbReference>
<keyword evidence="3 5" id="KW-0418">Kinase</keyword>
<dbReference type="SUPFAM" id="SSF53613">
    <property type="entry name" value="Ribokinase-like"/>
    <property type="match status" value="1"/>
</dbReference>
<dbReference type="InterPro" id="IPR002173">
    <property type="entry name" value="Carboh/pur_kinase_PfkB_CS"/>
</dbReference>
<dbReference type="EMBL" id="JBICYV010000019">
    <property type="protein sequence ID" value="MFG3015208.1"/>
    <property type="molecule type" value="Genomic_DNA"/>
</dbReference>
<dbReference type="Pfam" id="PF00294">
    <property type="entry name" value="PfkB"/>
    <property type="match status" value="1"/>
</dbReference>
<reference evidence="5 6" key="1">
    <citation type="submission" date="2024-10" db="EMBL/GenBank/DDBJ databases">
        <title>The Natural Products Discovery Center: Release of the First 8490 Sequenced Strains for Exploring Actinobacteria Biosynthetic Diversity.</title>
        <authorList>
            <person name="Kalkreuter E."/>
            <person name="Kautsar S.A."/>
            <person name="Yang D."/>
            <person name="Bader C.D."/>
            <person name="Teijaro C.N."/>
            <person name="Fluegel L."/>
            <person name="Davis C.M."/>
            <person name="Simpson J.R."/>
            <person name="Lauterbach L."/>
            <person name="Steele A.D."/>
            <person name="Gui C."/>
            <person name="Meng S."/>
            <person name="Li G."/>
            <person name="Viehrig K."/>
            <person name="Ye F."/>
            <person name="Su P."/>
            <person name="Kiefer A.F."/>
            <person name="Nichols A."/>
            <person name="Cepeda A.J."/>
            <person name="Yan W."/>
            <person name="Fan B."/>
            <person name="Jiang Y."/>
            <person name="Adhikari A."/>
            <person name="Zheng C.-J."/>
            <person name="Schuster L."/>
            <person name="Cowan T.M."/>
            <person name="Smanski M.J."/>
            <person name="Chevrette M.G."/>
            <person name="De Carvalho L.P.S."/>
            <person name="Shen B."/>
        </authorList>
    </citation>
    <scope>NUCLEOTIDE SEQUENCE [LARGE SCALE GENOMIC DNA]</scope>
    <source>
        <strain evidence="5 6">NPDC048320</strain>
    </source>
</reference>
<dbReference type="PROSITE" id="PS00583">
    <property type="entry name" value="PFKB_KINASES_1"/>
    <property type="match status" value="1"/>
</dbReference>
<dbReference type="GO" id="GO:0016301">
    <property type="term" value="F:kinase activity"/>
    <property type="evidence" value="ECO:0007669"/>
    <property type="project" value="UniProtKB-KW"/>
</dbReference>
<dbReference type="CDD" id="cd01942">
    <property type="entry name" value="ribokinase_group_A"/>
    <property type="match status" value="1"/>
</dbReference>
<protein>
    <submittedName>
        <fullName evidence="5">Carbohydrate kinase family protein</fullName>
    </submittedName>
</protein>
<accession>A0ABW7BDD4</accession>